<evidence type="ECO:0000259" key="7">
    <source>
        <dbReference type="Pfam" id="PF00759"/>
    </source>
</evidence>
<gene>
    <name evidence="11" type="ORF">GCM10009430_32750</name>
</gene>
<dbReference type="InterPro" id="IPR014756">
    <property type="entry name" value="Ig_E-set"/>
</dbReference>
<feature type="domain" description="Secretion system C-terminal sorting" evidence="10">
    <location>
        <begin position="864"/>
        <end position="939"/>
    </location>
</feature>
<dbReference type="Pfam" id="PF18962">
    <property type="entry name" value="Por_Secre_tail"/>
    <property type="match status" value="1"/>
</dbReference>
<keyword evidence="2" id="KW-0732">Signal</keyword>
<sequence>MFSLKAQDISKFIHVDQFGYLPDMEKVAVLSNPKIGFNSHLTYQAPSDIEIRDAKNDRIIMTVKPKKWQGGQTHDQSGDQGWWVDFSSLTEEGDYYIIDTKRNQRSAVFSINKNVYNRVMRAAGRMFYYNRCNSPKEEPYAEGWADRDNFSQDRRARFVFDQSNVNKEKDLSGGWFDAGDYNKYVTFASRAIHDLLSAYEENPKAFSDNWNIPESGNGIPDIIDEIKWELDWLKKMNNPDGSTIIKIGSIKNSRGEVENKKSPPSANNDLRYYGPTCTSASIAIASMFSHASKVLSKFNSLKPYANDLRRRAVVSYDYVTSKVINNRLETNCDDQTIRAGDADRTVERQKEEYLIASIYLYEATSSNKYNKYIKENVPKLKTIKGGSWDSYKRDLHDALILYSQLSNADQEISSSILETLRKKVIFNGEGYFGFNKRDLYRAFQPNRSYHWGSNNPKAGYATVNQQVINSKIFSSDNSKFENYISEVIHYFHGVNPLGLVYLSNMYSYEAERSVNQIVHTWFADGTDYDHALDSKYGPPPGFVTGGANKDFTLPRFTPPYGQPAQKSYLDYNDKYPNQAYEVSEPAIYYQTSYIRMLANRVTVEEDDQKNNITIRAIGKSGKERMSLLVDNKVLKTWSVSKNWKNYVFNGTLPNGEIKVRFDNDINESDLRVDYVKFDSTIVQSESRAINTGAWDKKTKSCGESFSEWLHCEGYISFGNPINNSNRSKLIIKAKGDTGEELLAVLVNNKLKKDISLSNEFNFYEVSGIKTSDGLKLALKNDNGPRNVLIDYIINDNVLIQAESRNVNTGSWNSNLNKCGVPNSEWLHCNGFIDFGNSRERSEQSFESGNNSPFLETESKVLFTLFPNPSDGKRLILEINKKIVDPINVSIFDVLGKKIIDFKMETKFHDGNKLDISNYFKGLDSSQYFLKIQYGKNSQTLPLVINN</sequence>
<evidence type="ECO:0000259" key="9">
    <source>
        <dbReference type="Pfam" id="PF16841"/>
    </source>
</evidence>
<evidence type="ECO:0000313" key="11">
    <source>
        <dbReference type="EMBL" id="GAA0726104.1"/>
    </source>
</evidence>
<dbReference type="Proteomes" id="UP001501758">
    <property type="component" value="Unassembled WGS sequence"/>
</dbReference>
<comment type="caution">
    <text evidence="11">The sequence shown here is derived from an EMBL/GenBank/DDBJ whole genome shotgun (WGS) entry which is preliminary data.</text>
</comment>
<dbReference type="CDD" id="cd02850">
    <property type="entry name" value="E_set_Cellulase_N"/>
    <property type="match status" value="1"/>
</dbReference>
<dbReference type="Pfam" id="PF00759">
    <property type="entry name" value="Glyco_hydro_9"/>
    <property type="match status" value="1"/>
</dbReference>
<evidence type="ECO:0000256" key="3">
    <source>
        <dbReference type="ARBA" id="ARBA00022801"/>
    </source>
</evidence>
<dbReference type="NCBIfam" id="TIGR04183">
    <property type="entry name" value="Por_Secre_tail"/>
    <property type="match status" value="1"/>
</dbReference>
<evidence type="ECO:0000313" key="12">
    <source>
        <dbReference type="Proteomes" id="UP001501758"/>
    </source>
</evidence>
<dbReference type="EMBL" id="BAAAGE010000003">
    <property type="protein sequence ID" value="GAA0726104.1"/>
    <property type="molecule type" value="Genomic_DNA"/>
</dbReference>
<feature type="domain" description="Carbohydrate binding module xylan-binding" evidence="9">
    <location>
        <begin position="612"/>
        <end position="687"/>
    </location>
</feature>
<keyword evidence="3" id="KW-0378">Hydrolase</keyword>
<comment type="similarity">
    <text evidence="1">Belongs to the glycosyl hydrolase 9 (cellulase E) family.</text>
</comment>
<dbReference type="SUPFAM" id="SSF48208">
    <property type="entry name" value="Six-hairpin glycosidases"/>
    <property type="match status" value="1"/>
</dbReference>
<reference evidence="11 12" key="1">
    <citation type="journal article" date="2019" name="Int. J. Syst. Evol. Microbiol.">
        <title>The Global Catalogue of Microorganisms (GCM) 10K type strain sequencing project: providing services to taxonomists for standard genome sequencing and annotation.</title>
        <authorList>
            <consortium name="The Broad Institute Genomics Platform"/>
            <consortium name="The Broad Institute Genome Sequencing Center for Infectious Disease"/>
            <person name="Wu L."/>
            <person name="Ma J."/>
        </authorList>
    </citation>
    <scope>NUCLEOTIDE SEQUENCE [LARGE SCALE GENOMIC DNA]</scope>
    <source>
        <strain evidence="11 12">JCM 15974</strain>
    </source>
</reference>
<dbReference type="InterPro" id="IPR001701">
    <property type="entry name" value="Glyco_hydro_9"/>
</dbReference>
<protein>
    <recommendedName>
        <fullName evidence="13">Por secretion system C-terminal sorting domain-containing protein</fullName>
    </recommendedName>
</protein>
<keyword evidence="6" id="KW-0624">Polysaccharide degradation</keyword>
<dbReference type="Gene3D" id="2.60.60.40">
    <property type="match status" value="2"/>
</dbReference>
<evidence type="ECO:0000259" key="10">
    <source>
        <dbReference type="Pfam" id="PF18962"/>
    </source>
</evidence>
<dbReference type="SUPFAM" id="SSF81296">
    <property type="entry name" value="E set domains"/>
    <property type="match status" value="1"/>
</dbReference>
<keyword evidence="5" id="KW-0326">Glycosidase</keyword>
<proteinExistence type="inferred from homology"/>
<dbReference type="InterPro" id="IPR026444">
    <property type="entry name" value="Secre_tail"/>
</dbReference>
<dbReference type="Gene3D" id="2.60.40.10">
    <property type="entry name" value="Immunoglobulins"/>
    <property type="match status" value="1"/>
</dbReference>
<dbReference type="InterPro" id="IPR031768">
    <property type="entry name" value="CBM60_xylan-bd"/>
</dbReference>
<keyword evidence="12" id="KW-1185">Reference proteome</keyword>
<keyword evidence="4" id="KW-0119">Carbohydrate metabolism</keyword>
<dbReference type="Pfam" id="PF02927">
    <property type="entry name" value="CelD_N"/>
    <property type="match status" value="1"/>
</dbReference>
<dbReference type="InterPro" id="IPR004197">
    <property type="entry name" value="Cellulase_Ig-like"/>
</dbReference>
<name>A0ABN1J1R8_9FLAO</name>
<organism evidence="11 12">
    <name type="scientific">Aquimarina litoralis</name>
    <dbReference type="NCBI Taxonomy" id="584605"/>
    <lineage>
        <taxon>Bacteria</taxon>
        <taxon>Pseudomonadati</taxon>
        <taxon>Bacteroidota</taxon>
        <taxon>Flavobacteriia</taxon>
        <taxon>Flavobacteriales</taxon>
        <taxon>Flavobacteriaceae</taxon>
        <taxon>Aquimarina</taxon>
    </lineage>
</organism>
<evidence type="ECO:0000256" key="1">
    <source>
        <dbReference type="ARBA" id="ARBA00007072"/>
    </source>
</evidence>
<evidence type="ECO:0000259" key="8">
    <source>
        <dbReference type="Pfam" id="PF02927"/>
    </source>
</evidence>
<feature type="domain" description="Cellulase Ig-like" evidence="8">
    <location>
        <begin position="13"/>
        <end position="97"/>
    </location>
</feature>
<feature type="domain" description="Glycoside hydrolase family 9" evidence="7">
    <location>
        <begin position="116"/>
        <end position="595"/>
    </location>
</feature>
<dbReference type="InterPro" id="IPR013783">
    <property type="entry name" value="Ig-like_fold"/>
</dbReference>
<dbReference type="Gene3D" id="1.50.10.10">
    <property type="match status" value="1"/>
</dbReference>
<dbReference type="InterPro" id="IPR012341">
    <property type="entry name" value="6hp_glycosidase-like_sf"/>
</dbReference>
<evidence type="ECO:0000256" key="6">
    <source>
        <dbReference type="ARBA" id="ARBA00023326"/>
    </source>
</evidence>
<dbReference type="PANTHER" id="PTHR22298">
    <property type="entry name" value="ENDO-1,4-BETA-GLUCANASE"/>
    <property type="match status" value="1"/>
</dbReference>
<evidence type="ECO:0000256" key="5">
    <source>
        <dbReference type="ARBA" id="ARBA00023295"/>
    </source>
</evidence>
<dbReference type="InterPro" id="IPR008928">
    <property type="entry name" value="6-hairpin_glycosidase_sf"/>
</dbReference>
<evidence type="ECO:0000256" key="4">
    <source>
        <dbReference type="ARBA" id="ARBA00023277"/>
    </source>
</evidence>
<accession>A0ABN1J1R8</accession>
<dbReference type="Pfam" id="PF16841">
    <property type="entry name" value="CBM60"/>
    <property type="match status" value="1"/>
</dbReference>
<evidence type="ECO:0008006" key="13">
    <source>
        <dbReference type="Google" id="ProtNLM"/>
    </source>
</evidence>
<evidence type="ECO:0000256" key="2">
    <source>
        <dbReference type="ARBA" id="ARBA00022729"/>
    </source>
</evidence>